<reference evidence="3" key="1">
    <citation type="submission" date="2020-11" db="EMBL/GenBank/DDBJ databases">
        <authorList>
            <person name="Tran Van P."/>
        </authorList>
    </citation>
    <scope>NUCLEOTIDE SEQUENCE</scope>
</reference>
<keyword evidence="4" id="KW-1185">Reference proteome</keyword>
<sequence length="248" mass="28314">MLTRDSWLVSWRLVFLHLCIWGCLLVGNGSTKELGHRQGFEVHLSSWNAETLEELIGSPGLSRDKRRFKRAVAPSDMSRMTDCKPYQALVTSHPDTMHTFCLAQNPDCEIYSTKVTKEEIKTILKLHNELRSKVAVGKESRGKPGPQPPAILMNELTWDDELAEIAHRWAVQCIDAQGIGEPMPQHPHDCTECRRVLGHEWPFVGQNVAWSASWSSDGSAKLQSQWTKHIFGWYDEVKDFSRTEVEQF</sequence>
<dbReference type="InterPro" id="IPR002413">
    <property type="entry name" value="V5_allergen-like"/>
</dbReference>
<gene>
    <name evidence="3" type="ORF">NMOB1V02_LOCUS8853</name>
</gene>
<evidence type="ECO:0000259" key="2">
    <source>
        <dbReference type="SMART" id="SM00198"/>
    </source>
</evidence>
<feature type="signal peptide" evidence="1">
    <location>
        <begin position="1"/>
        <end position="31"/>
    </location>
</feature>
<dbReference type="SUPFAM" id="SSF55797">
    <property type="entry name" value="PR-1-like"/>
    <property type="match status" value="1"/>
</dbReference>
<dbReference type="AlphaFoldDB" id="A0A7R9BTA6"/>
<evidence type="ECO:0000313" key="3">
    <source>
        <dbReference type="EMBL" id="CAD7281202.1"/>
    </source>
</evidence>
<organism evidence="3">
    <name type="scientific">Notodromas monacha</name>
    <dbReference type="NCBI Taxonomy" id="399045"/>
    <lineage>
        <taxon>Eukaryota</taxon>
        <taxon>Metazoa</taxon>
        <taxon>Ecdysozoa</taxon>
        <taxon>Arthropoda</taxon>
        <taxon>Crustacea</taxon>
        <taxon>Oligostraca</taxon>
        <taxon>Ostracoda</taxon>
        <taxon>Podocopa</taxon>
        <taxon>Podocopida</taxon>
        <taxon>Cypridocopina</taxon>
        <taxon>Cypridoidea</taxon>
        <taxon>Cyprididae</taxon>
        <taxon>Notodromas</taxon>
    </lineage>
</organism>
<evidence type="ECO:0000313" key="4">
    <source>
        <dbReference type="Proteomes" id="UP000678499"/>
    </source>
</evidence>
<feature type="domain" description="SCP" evidence="2">
    <location>
        <begin position="118"/>
        <end position="248"/>
    </location>
</feature>
<dbReference type="Proteomes" id="UP000678499">
    <property type="component" value="Unassembled WGS sequence"/>
</dbReference>
<dbReference type="CDD" id="cd05380">
    <property type="entry name" value="CAP_euk"/>
    <property type="match status" value="1"/>
</dbReference>
<dbReference type="PRINTS" id="PR00838">
    <property type="entry name" value="V5ALLERGEN"/>
</dbReference>
<dbReference type="Gene3D" id="3.40.33.10">
    <property type="entry name" value="CAP"/>
    <property type="match status" value="1"/>
</dbReference>
<dbReference type="SMART" id="SM00198">
    <property type="entry name" value="SCP"/>
    <property type="match status" value="1"/>
</dbReference>
<dbReference type="EMBL" id="CAJPEX010002685">
    <property type="protein sequence ID" value="CAG0921354.1"/>
    <property type="molecule type" value="Genomic_DNA"/>
</dbReference>
<dbReference type="InterPro" id="IPR014044">
    <property type="entry name" value="CAP_dom"/>
</dbReference>
<accession>A0A7R9BTA6</accession>
<name>A0A7R9BTA6_9CRUS</name>
<keyword evidence="1" id="KW-0732">Signal</keyword>
<dbReference type="PANTHER" id="PTHR10334">
    <property type="entry name" value="CYSTEINE-RICH SECRETORY PROTEIN-RELATED"/>
    <property type="match status" value="1"/>
</dbReference>
<dbReference type="Pfam" id="PF00188">
    <property type="entry name" value="CAP"/>
    <property type="match status" value="1"/>
</dbReference>
<protein>
    <recommendedName>
        <fullName evidence="2">SCP domain-containing protein</fullName>
    </recommendedName>
</protein>
<proteinExistence type="predicted"/>
<dbReference type="InterPro" id="IPR001283">
    <property type="entry name" value="CRISP-related"/>
</dbReference>
<dbReference type="OrthoDB" id="414826at2759"/>
<evidence type="ECO:0000256" key="1">
    <source>
        <dbReference type="SAM" id="SignalP"/>
    </source>
</evidence>
<feature type="chain" id="PRO_5036403045" description="SCP domain-containing protein" evidence="1">
    <location>
        <begin position="32"/>
        <end position="248"/>
    </location>
</feature>
<dbReference type="EMBL" id="OA884722">
    <property type="protein sequence ID" value="CAD7281202.1"/>
    <property type="molecule type" value="Genomic_DNA"/>
</dbReference>
<feature type="non-terminal residue" evidence="3">
    <location>
        <position position="1"/>
    </location>
</feature>
<dbReference type="InterPro" id="IPR035940">
    <property type="entry name" value="CAP_sf"/>
</dbReference>